<evidence type="ECO:0000259" key="1">
    <source>
        <dbReference type="SMART" id="SM01022"/>
    </source>
</evidence>
<sequence>MKFYVIVFGGYFYKKKSTSINTASLIVADSLQEARWFHNYEDAKETTKKIGGEIKEYSVSGLGDTKGMEVMTHELKILPEYFEAVISGRKRFEIRKNDRDYKVADQLYLREWDGEKFTGDSHRVDVTYITDYEQKDGYVVMGIKGLEEAE</sequence>
<dbReference type="EMBL" id="BJWA01000013">
    <property type="protein sequence ID" value="GEL80819.1"/>
    <property type="molecule type" value="Genomic_DNA"/>
</dbReference>
<dbReference type="InterPro" id="IPR015947">
    <property type="entry name" value="PUA-like_sf"/>
</dbReference>
<dbReference type="Pfam" id="PF12961">
    <property type="entry name" value="DUF3850"/>
    <property type="match status" value="1"/>
</dbReference>
<dbReference type="GeneID" id="69254559"/>
<dbReference type="SMART" id="SM01022">
    <property type="entry name" value="ASCH"/>
    <property type="match status" value="1"/>
</dbReference>
<dbReference type="InterPro" id="IPR007374">
    <property type="entry name" value="ASCH_domain"/>
</dbReference>
<dbReference type="SUPFAM" id="SSF88697">
    <property type="entry name" value="PUA domain-like"/>
    <property type="match status" value="1"/>
</dbReference>
<keyword evidence="3" id="KW-1185">Reference proteome</keyword>
<reference evidence="2 3" key="1">
    <citation type="submission" date="2019-07" db="EMBL/GenBank/DDBJ databases">
        <title>Whole genome shotgun sequence of Enterococcus mundtii NBRC 100490.</title>
        <authorList>
            <person name="Hosoyama A."/>
            <person name="Uohara A."/>
            <person name="Ohji S."/>
            <person name="Ichikawa N."/>
        </authorList>
    </citation>
    <scope>NUCLEOTIDE SEQUENCE [LARGE SCALE GENOMIC DNA]</scope>
    <source>
        <strain evidence="2 3">NBRC 100490</strain>
    </source>
</reference>
<feature type="domain" description="ASCH" evidence="1">
    <location>
        <begin position="75"/>
        <end position="147"/>
    </location>
</feature>
<organism evidence="2 3">
    <name type="scientific">Enterococcus mundtii</name>
    <dbReference type="NCBI Taxonomy" id="53346"/>
    <lineage>
        <taxon>Bacteria</taxon>
        <taxon>Bacillati</taxon>
        <taxon>Bacillota</taxon>
        <taxon>Bacilli</taxon>
        <taxon>Lactobacillales</taxon>
        <taxon>Enterococcaceae</taxon>
        <taxon>Enterococcus</taxon>
    </lineage>
</organism>
<evidence type="ECO:0000313" key="2">
    <source>
        <dbReference type="EMBL" id="GEL80819.1"/>
    </source>
</evidence>
<dbReference type="RefSeq" id="WP_233433763.1">
    <property type="nucleotide sequence ID" value="NZ_BJWA01000013.1"/>
</dbReference>
<proteinExistence type="predicted"/>
<accession>A0ABQ0VE26</accession>
<protein>
    <recommendedName>
        <fullName evidence="1">ASCH domain-containing protein</fullName>
    </recommendedName>
</protein>
<dbReference type="InterPro" id="IPR039440">
    <property type="entry name" value="DUF3850"/>
</dbReference>
<gene>
    <name evidence="2" type="ORF">EMU01_19630</name>
</gene>
<dbReference type="Gene3D" id="2.30.130.30">
    <property type="entry name" value="Hypothetical protein"/>
    <property type="match status" value="1"/>
</dbReference>
<comment type="caution">
    <text evidence="2">The sequence shown here is derived from an EMBL/GenBank/DDBJ whole genome shotgun (WGS) entry which is preliminary data.</text>
</comment>
<evidence type="ECO:0000313" key="3">
    <source>
        <dbReference type="Proteomes" id="UP000321175"/>
    </source>
</evidence>
<name>A0ABQ0VE26_ENTMU</name>
<dbReference type="Proteomes" id="UP000321175">
    <property type="component" value="Unassembled WGS sequence"/>
</dbReference>